<feature type="compositionally biased region" description="Low complexity" evidence="1">
    <location>
        <begin position="116"/>
        <end position="126"/>
    </location>
</feature>
<dbReference type="PANTHER" id="PTHR46481">
    <property type="entry name" value="ZINC FINGER BED DOMAIN-CONTAINING PROTEIN 4"/>
    <property type="match status" value="1"/>
</dbReference>
<keyword evidence="3" id="KW-1185">Reference proteome</keyword>
<dbReference type="EMBL" id="JANJYJ010000001">
    <property type="protein sequence ID" value="KAK3229913.1"/>
    <property type="molecule type" value="Genomic_DNA"/>
</dbReference>
<accession>A0AAE0EIP0</accession>
<reference evidence="2" key="1">
    <citation type="journal article" date="2023" name="Plant J.">
        <title>Genome sequences and population genomics provide insights into the demographic history, inbreeding, and mutation load of two 'living fossil' tree species of Dipteronia.</title>
        <authorList>
            <person name="Feng Y."/>
            <person name="Comes H.P."/>
            <person name="Chen J."/>
            <person name="Zhu S."/>
            <person name="Lu R."/>
            <person name="Zhang X."/>
            <person name="Li P."/>
            <person name="Qiu J."/>
            <person name="Olsen K.M."/>
            <person name="Qiu Y."/>
        </authorList>
    </citation>
    <scope>NUCLEOTIDE SEQUENCE</scope>
    <source>
        <strain evidence="2">NBL</strain>
    </source>
</reference>
<dbReference type="Proteomes" id="UP001281410">
    <property type="component" value="Unassembled WGS sequence"/>
</dbReference>
<name>A0AAE0EIP0_9ROSI</name>
<comment type="caution">
    <text evidence="2">The sequence shown here is derived from an EMBL/GenBank/DDBJ whole genome shotgun (WGS) entry which is preliminary data.</text>
</comment>
<feature type="region of interest" description="Disordered" evidence="1">
    <location>
        <begin position="105"/>
        <end position="150"/>
    </location>
</feature>
<evidence type="ECO:0000313" key="3">
    <source>
        <dbReference type="Proteomes" id="UP001281410"/>
    </source>
</evidence>
<evidence type="ECO:0000256" key="1">
    <source>
        <dbReference type="SAM" id="MobiDB-lite"/>
    </source>
</evidence>
<dbReference type="InterPro" id="IPR052035">
    <property type="entry name" value="ZnF_BED_domain_contain"/>
</dbReference>
<evidence type="ECO:0000313" key="2">
    <source>
        <dbReference type="EMBL" id="KAK3229913.1"/>
    </source>
</evidence>
<organism evidence="2 3">
    <name type="scientific">Dipteronia sinensis</name>
    <dbReference type="NCBI Taxonomy" id="43782"/>
    <lineage>
        <taxon>Eukaryota</taxon>
        <taxon>Viridiplantae</taxon>
        <taxon>Streptophyta</taxon>
        <taxon>Embryophyta</taxon>
        <taxon>Tracheophyta</taxon>
        <taxon>Spermatophyta</taxon>
        <taxon>Magnoliopsida</taxon>
        <taxon>eudicotyledons</taxon>
        <taxon>Gunneridae</taxon>
        <taxon>Pentapetalae</taxon>
        <taxon>rosids</taxon>
        <taxon>malvids</taxon>
        <taxon>Sapindales</taxon>
        <taxon>Sapindaceae</taxon>
        <taxon>Hippocastanoideae</taxon>
        <taxon>Acereae</taxon>
        <taxon>Dipteronia</taxon>
    </lineage>
</organism>
<dbReference type="PANTHER" id="PTHR46481:SF11">
    <property type="entry name" value="ZINC FINGER BED DOMAIN-CONTAINING PROTEIN RICESLEEPER 2-LIKE"/>
    <property type="match status" value="1"/>
</dbReference>
<proteinExistence type="predicted"/>
<protein>
    <submittedName>
        <fullName evidence="2">Uncharacterized protein</fullName>
    </submittedName>
</protein>
<dbReference type="AlphaFoldDB" id="A0AAE0EIP0"/>
<feature type="region of interest" description="Disordered" evidence="1">
    <location>
        <begin position="208"/>
        <end position="230"/>
    </location>
</feature>
<sequence>MDYLRGSLYACNGVHYQKRDNVEDYIDDYLKKSAYLRTYSNNFHAIPDENIWPDGNFETVLPLIRKRGVGRPRLSRRRGSNEPKKVQRSVGFRCRICKEVGHNSRTCKNKSHPEVGSSSTPGGPDSTHPEHSSTHIGNATTTGLGGSSTTAASQLISGTITRVEMSTSQPNLVDIDYDSNNPLNTQSQAPSCDINLVDIYDIECESGRQTSQANMRSTKRSSSGGPKQTSEAWNHFKRVIINGEVKVICHHCAPDFNGISRNTLKNEVIKLYEVEKSRTMMMLDENTSRTAFITDMWISNQKKGYMVVTAHFIDNT</sequence>
<gene>
    <name evidence="2" type="ORF">Dsin_001794</name>
</gene>
<feature type="compositionally biased region" description="Low complexity" evidence="1">
    <location>
        <begin position="139"/>
        <end position="150"/>
    </location>
</feature>